<keyword evidence="3" id="KW-1185">Reference proteome</keyword>
<proteinExistence type="predicted"/>
<protein>
    <submittedName>
        <fullName evidence="2">50S ribosomal protein L7</fullName>
    </submittedName>
</protein>
<name>A0A4V1GM30_EUBML</name>
<dbReference type="Pfam" id="PF01248">
    <property type="entry name" value="Ribosomal_L7Ae"/>
    <property type="match status" value="1"/>
</dbReference>
<dbReference type="SUPFAM" id="SSF55315">
    <property type="entry name" value="L30e-like"/>
    <property type="match status" value="1"/>
</dbReference>
<dbReference type="GO" id="GO:0005840">
    <property type="term" value="C:ribosome"/>
    <property type="evidence" value="ECO:0007669"/>
    <property type="project" value="UniProtKB-KW"/>
</dbReference>
<dbReference type="KEGG" id="emt:CPZ25_011120"/>
<dbReference type="AlphaFoldDB" id="A0A4V1GM30"/>
<evidence type="ECO:0000313" key="3">
    <source>
        <dbReference type="Proteomes" id="UP000218387"/>
    </source>
</evidence>
<evidence type="ECO:0000313" key="2">
    <source>
        <dbReference type="EMBL" id="QCT71856.1"/>
    </source>
</evidence>
<dbReference type="InterPro" id="IPR029064">
    <property type="entry name" value="Ribosomal_eL30-like_sf"/>
</dbReference>
<evidence type="ECO:0000259" key="1">
    <source>
        <dbReference type="Pfam" id="PF01248"/>
    </source>
</evidence>
<dbReference type="InterPro" id="IPR004038">
    <property type="entry name" value="Ribosomal_eL8/eL30/eS12/Gad45"/>
</dbReference>
<gene>
    <name evidence="2" type="ORF">CPZ25_011120</name>
</gene>
<sequence>MESFGETPKVIGTKQTLKAVKEGKATMVVLAEDTEDSIKEKIVTACQEASVPIEPYESKVALGQDSGIERGAAVIALLK</sequence>
<keyword evidence="2" id="KW-0687">Ribonucleoprotein</keyword>
<reference evidence="2 3" key="1">
    <citation type="submission" date="2018-05" db="EMBL/GenBank/DDBJ databases">
        <title>Genome comparison of Eubacterium sp.</title>
        <authorList>
            <person name="Feng Y."/>
            <person name="Sanchez-Andrea I."/>
            <person name="Stams A.J.M."/>
            <person name="De Vos W.M."/>
        </authorList>
    </citation>
    <scope>NUCLEOTIDE SEQUENCE [LARGE SCALE GENOMIC DNA]</scope>
    <source>
        <strain evidence="2 3">YI</strain>
    </source>
</reference>
<dbReference type="Gene3D" id="3.30.1330.30">
    <property type="match status" value="1"/>
</dbReference>
<accession>A0A4V1GM30</accession>
<dbReference type="RefSeq" id="WP_058693313.1">
    <property type="nucleotide sequence ID" value="NZ_CP029487.1"/>
</dbReference>
<organism evidence="2 3">
    <name type="scientific">Eubacterium maltosivorans</name>
    <dbReference type="NCBI Taxonomy" id="2041044"/>
    <lineage>
        <taxon>Bacteria</taxon>
        <taxon>Bacillati</taxon>
        <taxon>Bacillota</taxon>
        <taxon>Clostridia</taxon>
        <taxon>Eubacteriales</taxon>
        <taxon>Eubacteriaceae</taxon>
        <taxon>Eubacterium</taxon>
    </lineage>
</organism>
<dbReference type="Proteomes" id="UP000218387">
    <property type="component" value="Chromosome"/>
</dbReference>
<feature type="domain" description="Ribosomal protein eL8/eL30/eS12/Gadd45" evidence="1">
    <location>
        <begin position="10"/>
        <end position="76"/>
    </location>
</feature>
<dbReference type="EMBL" id="CP029487">
    <property type="protein sequence ID" value="QCT71856.1"/>
    <property type="molecule type" value="Genomic_DNA"/>
</dbReference>
<keyword evidence="2" id="KW-0689">Ribosomal protein</keyword>